<organism evidence="1">
    <name type="scientific">Lygus hesperus</name>
    <name type="common">Western plant bug</name>
    <dbReference type="NCBI Taxonomy" id="30085"/>
    <lineage>
        <taxon>Eukaryota</taxon>
        <taxon>Metazoa</taxon>
        <taxon>Ecdysozoa</taxon>
        <taxon>Arthropoda</taxon>
        <taxon>Hexapoda</taxon>
        <taxon>Insecta</taxon>
        <taxon>Pterygota</taxon>
        <taxon>Neoptera</taxon>
        <taxon>Paraneoptera</taxon>
        <taxon>Hemiptera</taxon>
        <taxon>Heteroptera</taxon>
        <taxon>Panheteroptera</taxon>
        <taxon>Cimicomorpha</taxon>
        <taxon>Miridae</taxon>
        <taxon>Mirini</taxon>
        <taxon>Lygus</taxon>
    </lineage>
</organism>
<proteinExistence type="predicted"/>
<dbReference type="EMBL" id="GBHO01030198">
    <property type="protein sequence ID" value="JAG13406.1"/>
    <property type="molecule type" value="Transcribed_RNA"/>
</dbReference>
<reference evidence="1" key="2">
    <citation type="submission" date="2014-07" db="EMBL/GenBank/DDBJ databases">
        <authorList>
            <person name="Hull J."/>
        </authorList>
    </citation>
    <scope>NUCLEOTIDE SEQUENCE</scope>
</reference>
<evidence type="ECO:0000313" key="1">
    <source>
        <dbReference type="EMBL" id="JAG13406.1"/>
    </source>
</evidence>
<feature type="non-terminal residue" evidence="1">
    <location>
        <position position="1"/>
    </location>
</feature>
<name>A0A0A9X153_LYGHE</name>
<accession>A0A0A9X153</accession>
<sequence length="236" mass="27300">DKRQFIQGRWNENKLRELGSCQFVDVRERATEWTIYLRKQKNGYLLTYDEDEFVTRVQLHHIDRVDFTLSFSDIKKQLFQNLEITNVIEDSLLSARKSNLTKFERTLTELLDNQSNPVNFADLLITLRKCLKCNSTQEILKKMIEPNNKNLGEISNGASKLLISENNLANMRLKVFKFSSEAQPPELDVKSIVLTADADAIKRHRQSLVDECPSALLSLITNIEELPPDKIIYVTK</sequence>
<reference evidence="1" key="1">
    <citation type="journal article" date="2014" name="PLoS ONE">
        <title>Transcriptome-Based Identification of ABC Transporters in the Western Tarnished Plant Bug Lygus hesperus.</title>
        <authorList>
            <person name="Hull J.J."/>
            <person name="Chaney K."/>
            <person name="Geib S.M."/>
            <person name="Fabrick J.A."/>
            <person name="Brent C.S."/>
            <person name="Walsh D."/>
            <person name="Lavine L.C."/>
        </authorList>
    </citation>
    <scope>NUCLEOTIDE SEQUENCE</scope>
</reference>
<dbReference type="AlphaFoldDB" id="A0A0A9X153"/>
<protein>
    <submittedName>
        <fullName evidence="1">Uncharacterized protein</fullName>
    </submittedName>
</protein>
<gene>
    <name evidence="1" type="ORF">CM83_15749</name>
</gene>
<feature type="non-terminal residue" evidence="1">
    <location>
        <position position="236"/>
    </location>
</feature>